<feature type="transmembrane region" description="Helical" evidence="7">
    <location>
        <begin position="169"/>
        <end position="189"/>
    </location>
</feature>
<gene>
    <name evidence="8" type="ORF">H8716_09965</name>
</gene>
<organism evidence="8 9">
    <name type="scientific">Jingyaoa shaoxingensis</name>
    <dbReference type="NCBI Taxonomy" id="2763671"/>
    <lineage>
        <taxon>Bacteria</taxon>
        <taxon>Bacillati</taxon>
        <taxon>Bacillota</taxon>
        <taxon>Clostridia</taxon>
        <taxon>Lachnospirales</taxon>
        <taxon>Lachnospiraceae</taxon>
        <taxon>Jingyaoa</taxon>
    </lineage>
</organism>
<keyword evidence="6 7" id="KW-0472">Membrane</keyword>
<feature type="transmembrane region" description="Helical" evidence="7">
    <location>
        <begin position="111"/>
        <end position="134"/>
    </location>
</feature>
<dbReference type="InterPro" id="IPR052518">
    <property type="entry name" value="CHR_Transporter"/>
</dbReference>
<evidence type="ECO:0000256" key="4">
    <source>
        <dbReference type="ARBA" id="ARBA00022692"/>
    </source>
</evidence>
<sequence>MIYLQLFLSFLQIGMFSFGGGYAAMPLIQGQVVQTHQWMTMSEFTDLITISQMTPGPIAVNSATFVGIKIAGIPGALVATFGCILPSCLIVTVLARLYLRYRKMDMLQGVLGTLRPAVVALIASAGVSILIATFWGSEGIIQPVTVRWHLVAIFLICFWLVWKKKKNPILAMILAGIMNVVWNLLSPLLPIS</sequence>
<comment type="caution">
    <text evidence="8">The sequence shown here is derived from an EMBL/GenBank/DDBJ whole genome shotgun (WGS) entry which is preliminary data.</text>
</comment>
<keyword evidence="4 7" id="KW-0812">Transmembrane</keyword>
<evidence type="ECO:0000256" key="1">
    <source>
        <dbReference type="ARBA" id="ARBA00004651"/>
    </source>
</evidence>
<evidence type="ECO:0000256" key="5">
    <source>
        <dbReference type="ARBA" id="ARBA00022989"/>
    </source>
</evidence>
<keyword evidence="9" id="KW-1185">Reference proteome</keyword>
<dbReference type="Pfam" id="PF02417">
    <property type="entry name" value="Chromate_transp"/>
    <property type="match status" value="1"/>
</dbReference>
<dbReference type="Proteomes" id="UP000657421">
    <property type="component" value="Unassembled WGS sequence"/>
</dbReference>
<evidence type="ECO:0000256" key="2">
    <source>
        <dbReference type="ARBA" id="ARBA00005262"/>
    </source>
</evidence>
<evidence type="ECO:0000256" key="3">
    <source>
        <dbReference type="ARBA" id="ARBA00022475"/>
    </source>
</evidence>
<evidence type="ECO:0000313" key="8">
    <source>
        <dbReference type="EMBL" id="MBC8573403.1"/>
    </source>
</evidence>
<reference evidence="8 9" key="1">
    <citation type="submission" date="2020-08" db="EMBL/GenBank/DDBJ databases">
        <title>Genome public.</title>
        <authorList>
            <person name="Liu C."/>
            <person name="Sun Q."/>
        </authorList>
    </citation>
    <scope>NUCLEOTIDE SEQUENCE [LARGE SCALE GENOMIC DNA]</scope>
    <source>
        <strain evidence="8 9">NSJ-46</strain>
    </source>
</reference>
<dbReference type="RefSeq" id="WP_249308590.1">
    <property type="nucleotide sequence ID" value="NZ_JACRSZ010000009.1"/>
</dbReference>
<protein>
    <submittedName>
        <fullName evidence="8">Chromate transporter</fullName>
    </submittedName>
</protein>
<keyword evidence="5 7" id="KW-1133">Transmembrane helix</keyword>
<accession>A0ABR7NCG3</accession>
<proteinExistence type="inferred from homology"/>
<feature type="transmembrane region" description="Helical" evidence="7">
    <location>
        <begin position="76"/>
        <end position="99"/>
    </location>
</feature>
<dbReference type="PANTHER" id="PTHR43663">
    <property type="entry name" value="CHROMATE TRANSPORT PROTEIN-RELATED"/>
    <property type="match status" value="1"/>
</dbReference>
<name>A0ABR7NCG3_9FIRM</name>
<dbReference type="InterPro" id="IPR003370">
    <property type="entry name" value="Chromate_transpt"/>
</dbReference>
<dbReference type="PANTHER" id="PTHR43663:SF1">
    <property type="entry name" value="CHROMATE TRANSPORTER"/>
    <property type="match status" value="1"/>
</dbReference>
<dbReference type="EMBL" id="JACRSZ010000009">
    <property type="protein sequence ID" value="MBC8573403.1"/>
    <property type="molecule type" value="Genomic_DNA"/>
</dbReference>
<feature type="transmembrane region" description="Helical" evidence="7">
    <location>
        <begin position="146"/>
        <end position="162"/>
    </location>
</feature>
<evidence type="ECO:0000256" key="7">
    <source>
        <dbReference type="SAM" id="Phobius"/>
    </source>
</evidence>
<evidence type="ECO:0000256" key="6">
    <source>
        <dbReference type="ARBA" id="ARBA00023136"/>
    </source>
</evidence>
<comment type="similarity">
    <text evidence="2">Belongs to the chromate ion transporter (CHR) (TC 2.A.51) family.</text>
</comment>
<comment type="subcellular location">
    <subcellularLocation>
        <location evidence="1">Cell membrane</location>
        <topology evidence="1">Multi-pass membrane protein</topology>
    </subcellularLocation>
</comment>
<keyword evidence="3" id="KW-1003">Cell membrane</keyword>
<evidence type="ECO:0000313" key="9">
    <source>
        <dbReference type="Proteomes" id="UP000657421"/>
    </source>
</evidence>